<protein>
    <submittedName>
        <fullName evidence="1">Uncharacterized protein</fullName>
    </submittedName>
</protein>
<accession>A0A022RXR7</accession>
<feature type="non-terminal residue" evidence="1">
    <location>
        <position position="1"/>
    </location>
</feature>
<proteinExistence type="predicted"/>
<reference evidence="1 2" key="1">
    <citation type="journal article" date="2013" name="Proc. Natl. Acad. Sci. U.S.A.">
        <title>Fine-scale variation in meiotic recombination in Mimulus inferred from population shotgun sequencing.</title>
        <authorList>
            <person name="Hellsten U."/>
            <person name="Wright K.M."/>
            <person name="Jenkins J."/>
            <person name="Shu S."/>
            <person name="Yuan Y."/>
            <person name="Wessler S.R."/>
            <person name="Schmutz J."/>
            <person name="Willis J.H."/>
            <person name="Rokhsar D.S."/>
        </authorList>
    </citation>
    <scope>NUCLEOTIDE SEQUENCE [LARGE SCALE GENOMIC DNA]</scope>
    <source>
        <strain evidence="2">cv. DUN x IM62</strain>
    </source>
</reference>
<organism evidence="1 2">
    <name type="scientific">Erythranthe guttata</name>
    <name type="common">Yellow monkey flower</name>
    <name type="synonym">Mimulus guttatus</name>
    <dbReference type="NCBI Taxonomy" id="4155"/>
    <lineage>
        <taxon>Eukaryota</taxon>
        <taxon>Viridiplantae</taxon>
        <taxon>Streptophyta</taxon>
        <taxon>Embryophyta</taxon>
        <taxon>Tracheophyta</taxon>
        <taxon>Spermatophyta</taxon>
        <taxon>Magnoliopsida</taxon>
        <taxon>eudicotyledons</taxon>
        <taxon>Gunneridae</taxon>
        <taxon>Pentapetalae</taxon>
        <taxon>asterids</taxon>
        <taxon>lamiids</taxon>
        <taxon>Lamiales</taxon>
        <taxon>Phrymaceae</taxon>
        <taxon>Erythranthe</taxon>
    </lineage>
</organism>
<dbReference type="AlphaFoldDB" id="A0A022RXR7"/>
<evidence type="ECO:0000313" key="1">
    <source>
        <dbReference type="EMBL" id="EYU44478.1"/>
    </source>
</evidence>
<dbReference type="EMBL" id="KI630214">
    <property type="protein sequence ID" value="EYU44478.1"/>
    <property type="molecule type" value="Genomic_DNA"/>
</dbReference>
<evidence type="ECO:0000313" key="2">
    <source>
        <dbReference type="Proteomes" id="UP000030748"/>
    </source>
</evidence>
<name>A0A022RXR7_ERYGU</name>
<keyword evidence="2" id="KW-1185">Reference proteome</keyword>
<sequence>IEVLPRRSAEQDCAVVALCQHIQICCIDLKGDQPRFLKGVQA</sequence>
<gene>
    <name evidence="1" type="ORF">MIMGU_mgv1a0235352mg</name>
</gene>
<dbReference type="Proteomes" id="UP000030748">
    <property type="component" value="Unassembled WGS sequence"/>
</dbReference>